<evidence type="ECO:0000256" key="1">
    <source>
        <dbReference type="SAM" id="MobiDB-lite"/>
    </source>
</evidence>
<organism evidence="3 4">
    <name type="scientific">Pseudomaricurvus hydrocarbonicus</name>
    <dbReference type="NCBI Taxonomy" id="1470433"/>
    <lineage>
        <taxon>Bacteria</taxon>
        <taxon>Pseudomonadati</taxon>
        <taxon>Pseudomonadota</taxon>
        <taxon>Gammaproteobacteria</taxon>
        <taxon>Cellvibrionales</taxon>
        <taxon>Cellvibrionaceae</taxon>
        <taxon>Pseudomaricurvus</taxon>
    </lineage>
</organism>
<evidence type="ECO:0000313" key="3">
    <source>
        <dbReference type="EMBL" id="NHO64329.1"/>
    </source>
</evidence>
<feature type="transmembrane region" description="Helical" evidence="2">
    <location>
        <begin position="74"/>
        <end position="98"/>
    </location>
</feature>
<protein>
    <submittedName>
        <fullName evidence="3">Uncharacterized protein</fullName>
    </submittedName>
</protein>
<keyword evidence="2" id="KW-1133">Transmembrane helix</keyword>
<dbReference type="EMBL" id="JAAONZ010000001">
    <property type="protein sequence ID" value="NHO64329.1"/>
    <property type="molecule type" value="Genomic_DNA"/>
</dbReference>
<evidence type="ECO:0000313" key="4">
    <source>
        <dbReference type="Proteomes" id="UP000787472"/>
    </source>
</evidence>
<evidence type="ECO:0000256" key="2">
    <source>
        <dbReference type="SAM" id="Phobius"/>
    </source>
</evidence>
<feature type="region of interest" description="Disordered" evidence="1">
    <location>
        <begin position="1"/>
        <end position="34"/>
    </location>
</feature>
<dbReference type="Proteomes" id="UP000787472">
    <property type="component" value="Unassembled WGS sequence"/>
</dbReference>
<dbReference type="RefSeq" id="WP_167181227.1">
    <property type="nucleotide sequence ID" value="NZ_JAAONZ010000001.1"/>
</dbReference>
<name>A0A9E5MJ10_9GAMM</name>
<gene>
    <name evidence="3" type="ORF">G8770_02050</name>
</gene>
<keyword evidence="4" id="KW-1185">Reference proteome</keyword>
<feature type="transmembrane region" description="Helical" evidence="2">
    <location>
        <begin position="104"/>
        <end position="128"/>
    </location>
</feature>
<keyword evidence="2" id="KW-0812">Transmembrane</keyword>
<sequence>MAETKSSVTDHRHEQSPPQSTERPPGQEHRQPPQPEPLDIWSDWLSQAVTAGSDIAELFRLEVQLALGDARRMLLLALLALPMMMLLWLGFAALMTWLVIDYSGSVTCGLLAFVLLHGAALVSIRLLWQRYKRSLKLPLTRQHLQAFMGGMQHNETQTPEP</sequence>
<reference evidence="3" key="1">
    <citation type="submission" date="2020-03" db="EMBL/GenBank/DDBJ databases">
        <authorList>
            <person name="Guo F."/>
        </authorList>
    </citation>
    <scope>NUCLEOTIDE SEQUENCE</scope>
    <source>
        <strain evidence="3">JCM 30134</strain>
    </source>
</reference>
<comment type="caution">
    <text evidence="3">The sequence shown here is derived from an EMBL/GenBank/DDBJ whole genome shotgun (WGS) entry which is preliminary data.</text>
</comment>
<accession>A0A9E5MJ10</accession>
<keyword evidence="2" id="KW-0472">Membrane</keyword>
<dbReference type="AlphaFoldDB" id="A0A9E5MJ10"/>
<proteinExistence type="predicted"/>